<feature type="compositionally biased region" description="Low complexity" evidence="1">
    <location>
        <begin position="374"/>
        <end position="389"/>
    </location>
</feature>
<reference evidence="3" key="1">
    <citation type="submission" date="2016-03" db="EMBL/GenBank/DDBJ databases">
        <authorList>
            <person name="Guldener U."/>
        </authorList>
    </citation>
    <scope>NUCLEOTIDE SEQUENCE [LARGE SCALE GENOMIC DNA]</scope>
    <source>
        <strain evidence="3">04CH-RAC-A.6.1</strain>
    </source>
</reference>
<accession>A0A1E1K6H6</accession>
<evidence type="ECO:0000313" key="2">
    <source>
        <dbReference type="EMBL" id="CZS93500.1"/>
    </source>
</evidence>
<sequence>MDTSEALSDQGIGEIRRLRSQNTELQDRLDHSIAKIMILQGSIDEITAGEVKKGFQELYSAIQDWVAEIELDLTRHSQDFQQAFGSILFQERQDNLLYHLGLRRDIHDGTGHSTWDSEFGKLRWLGKLDTCINVFLSRYIWCHLYQEILLTCYPLGIDANAMSGLDYMMEAISGDSDGKANRDSILRANKWRAETMVTLTSTQKFNYDKESQMVDLGRRLKRQLSQTPISLPTEILDKHFQDLEINVLRPAAALKQAIACSSVEYKYRDSEVLFSQSISEAGRVPGCVFKDIVKWRNIEPYEAFGGIFCCLFPGVYQAGLARDDDLLLVESVILVVDEKAVLQVQELGQMRDEKHSKSQRSPTRSEKTQPPSASPFYYRSSTTRSSESPQHVLASGRREIIRSEPSTLGLIGKMFLGAIKSKTHDEEKLSPDARIPPSRRGSEDRREPKDKGKRSRRTETEPINPSSSQEVPSGPRPHTRRSRSNRDARSKSAINDEPTPINASVNLPGTVSQDSYHTRSNSQSEEESGDDSMRGESHAQVVGDDVMDIITVETERNSRQIHRIAMSPVGRTGGLDLDAQQKFLEWQNRS</sequence>
<dbReference type="OrthoDB" id="4868352at2759"/>
<feature type="region of interest" description="Disordered" evidence="1">
    <location>
        <begin position="422"/>
        <end position="544"/>
    </location>
</feature>
<feature type="compositionally biased region" description="Polar residues" evidence="1">
    <location>
        <begin position="501"/>
        <end position="523"/>
    </location>
</feature>
<proteinExistence type="predicted"/>
<keyword evidence="3" id="KW-1185">Reference proteome</keyword>
<evidence type="ECO:0000313" key="3">
    <source>
        <dbReference type="Proteomes" id="UP000178912"/>
    </source>
</evidence>
<feature type="region of interest" description="Disordered" evidence="1">
    <location>
        <begin position="347"/>
        <end position="398"/>
    </location>
</feature>
<dbReference type="Proteomes" id="UP000178912">
    <property type="component" value="Unassembled WGS sequence"/>
</dbReference>
<evidence type="ECO:0000256" key="1">
    <source>
        <dbReference type="SAM" id="MobiDB-lite"/>
    </source>
</evidence>
<organism evidence="2 3">
    <name type="scientific">Rhynchosporium agropyri</name>
    <dbReference type="NCBI Taxonomy" id="914238"/>
    <lineage>
        <taxon>Eukaryota</taxon>
        <taxon>Fungi</taxon>
        <taxon>Dikarya</taxon>
        <taxon>Ascomycota</taxon>
        <taxon>Pezizomycotina</taxon>
        <taxon>Leotiomycetes</taxon>
        <taxon>Helotiales</taxon>
        <taxon>Ploettnerulaceae</taxon>
        <taxon>Rhynchosporium</taxon>
    </lineage>
</organism>
<gene>
    <name evidence="2" type="ORF">RAG0_03780</name>
</gene>
<dbReference type="AlphaFoldDB" id="A0A1E1K6H6"/>
<feature type="compositionally biased region" description="Basic and acidic residues" evidence="1">
    <location>
        <begin position="440"/>
        <end position="450"/>
    </location>
</feature>
<dbReference type="EMBL" id="FJUX01000015">
    <property type="protein sequence ID" value="CZS93500.1"/>
    <property type="molecule type" value="Genomic_DNA"/>
</dbReference>
<feature type="compositionally biased region" description="Basic and acidic residues" evidence="1">
    <location>
        <begin position="422"/>
        <end position="431"/>
    </location>
</feature>
<protein>
    <submittedName>
        <fullName evidence="2">Uncharacterized protein</fullName>
    </submittedName>
</protein>
<feature type="compositionally biased region" description="Polar residues" evidence="1">
    <location>
        <begin position="461"/>
        <end position="471"/>
    </location>
</feature>
<name>A0A1E1K6H6_9HELO</name>